<reference evidence="2" key="3">
    <citation type="submission" date="2025-09" db="UniProtKB">
        <authorList>
            <consortium name="Ensembl"/>
        </authorList>
    </citation>
    <scope>IDENTIFICATION</scope>
</reference>
<sequence length="123" mass="14075">MSVMDKLKSHKVELIDCLSADHSFILQHVDAKDIVTRIQYQNLMSIPSPGETVTKLIDQIINKGPKSCSHFVELLKDPELHNTYPLLREITEHCSNPPPPYHTTLYIISGYNLLYYNLLLISI</sequence>
<evidence type="ECO:0000259" key="1">
    <source>
        <dbReference type="PROSITE" id="PS50209"/>
    </source>
</evidence>
<dbReference type="GO" id="GO:0042981">
    <property type="term" value="P:regulation of apoptotic process"/>
    <property type="evidence" value="ECO:0007669"/>
    <property type="project" value="InterPro"/>
</dbReference>
<keyword evidence="3" id="KW-1185">Reference proteome</keyword>
<dbReference type="PROSITE" id="PS50209">
    <property type="entry name" value="CARD"/>
    <property type="match status" value="1"/>
</dbReference>
<dbReference type="Ensembl" id="ENSLCAT00010018065.1">
    <property type="protein sequence ID" value="ENSLCAP00010017685.1"/>
    <property type="gene ID" value="ENSLCAG00010008408.1"/>
</dbReference>
<reference evidence="3" key="1">
    <citation type="submission" date="2015-09" db="EMBL/GenBank/DDBJ databases">
        <authorList>
            <person name="Sai Rama Sridatta P."/>
        </authorList>
    </citation>
    <scope>NUCLEOTIDE SEQUENCE [LARGE SCALE GENOMIC DNA]</scope>
</reference>
<evidence type="ECO:0000313" key="2">
    <source>
        <dbReference type="Ensembl" id="ENSLCAP00010017685.1"/>
    </source>
</evidence>
<proteinExistence type="predicted"/>
<dbReference type="CDD" id="cd01671">
    <property type="entry name" value="CARD"/>
    <property type="match status" value="1"/>
</dbReference>
<protein>
    <recommendedName>
        <fullName evidence="1">CARD domain-containing protein</fullName>
    </recommendedName>
</protein>
<evidence type="ECO:0000313" key="3">
    <source>
        <dbReference type="Proteomes" id="UP000314980"/>
    </source>
</evidence>
<reference evidence="2" key="2">
    <citation type="submission" date="2025-08" db="UniProtKB">
        <authorList>
            <consortium name="Ensembl"/>
        </authorList>
    </citation>
    <scope>IDENTIFICATION</scope>
</reference>
<dbReference type="GeneTree" id="ENSGT00940000177805"/>
<dbReference type="Proteomes" id="UP000314980">
    <property type="component" value="Unassembled WGS sequence"/>
</dbReference>
<dbReference type="InParanoid" id="A0A4W6CY94"/>
<dbReference type="InterPro" id="IPR001315">
    <property type="entry name" value="CARD"/>
</dbReference>
<feature type="domain" description="CARD" evidence="1">
    <location>
        <begin position="1"/>
        <end position="77"/>
    </location>
</feature>
<accession>A0A4W6CY94</accession>
<organism evidence="2 3">
    <name type="scientific">Lates calcarifer</name>
    <name type="common">Barramundi</name>
    <name type="synonym">Holocentrus calcarifer</name>
    <dbReference type="NCBI Taxonomy" id="8187"/>
    <lineage>
        <taxon>Eukaryota</taxon>
        <taxon>Metazoa</taxon>
        <taxon>Chordata</taxon>
        <taxon>Craniata</taxon>
        <taxon>Vertebrata</taxon>
        <taxon>Euteleostomi</taxon>
        <taxon>Actinopterygii</taxon>
        <taxon>Neopterygii</taxon>
        <taxon>Teleostei</taxon>
        <taxon>Neoteleostei</taxon>
        <taxon>Acanthomorphata</taxon>
        <taxon>Carangaria</taxon>
        <taxon>Carangaria incertae sedis</taxon>
        <taxon>Centropomidae</taxon>
        <taxon>Lates</taxon>
    </lineage>
</organism>
<dbReference type="SUPFAM" id="SSF47986">
    <property type="entry name" value="DEATH domain"/>
    <property type="match status" value="1"/>
</dbReference>
<dbReference type="STRING" id="8187.ENSLCAP00010017685"/>
<dbReference type="AlphaFoldDB" id="A0A4W6CY94"/>
<dbReference type="Gene3D" id="1.10.533.10">
    <property type="entry name" value="Death Domain, Fas"/>
    <property type="match status" value="1"/>
</dbReference>
<dbReference type="InterPro" id="IPR011029">
    <property type="entry name" value="DEATH-like_dom_sf"/>
</dbReference>
<name>A0A4W6CY94_LATCA</name>